<evidence type="ECO:0000259" key="1">
    <source>
        <dbReference type="PROSITE" id="PS51464"/>
    </source>
</evidence>
<gene>
    <name evidence="2" type="ordered locus">Sulac_2214</name>
</gene>
<protein>
    <submittedName>
        <fullName evidence="2">Sugar isomerase (SIS)</fullName>
    </submittedName>
</protein>
<dbReference type="PATRIC" id="fig|679936.5.peg.2289"/>
<keyword evidence="3" id="KW-1185">Reference proteome</keyword>
<reference evidence="3" key="1">
    <citation type="submission" date="2011-12" db="EMBL/GenBank/DDBJ databases">
        <title>The complete genome of chromosome of Sulfobacillus acidophilus DSM 10332.</title>
        <authorList>
            <person name="Lucas S."/>
            <person name="Han J."/>
            <person name="Lapidus A."/>
            <person name="Bruce D."/>
            <person name="Goodwin L."/>
            <person name="Pitluck S."/>
            <person name="Peters L."/>
            <person name="Kyrpides N."/>
            <person name="Mavromatis K."/>
            <person name="Ivanova N."/>
            <person name="Mikhailova N."/>
            <person name="Chertkov O."/>
            <person name="Saunders E."/>
            <person name="Detter J.C."/>
            <person name="Tapia R."/>
            <person name="Han C."/>
            <person name="Land M."/>
            <person name="Hauser L."/>
            <person name="Markowitz V."/>
            <person name="Cheng J.-F."/>
            <person name="Hugenholtz P."/>
            <person name="Woyke T."/>
            <person name="Wu D."/>
            <person name="Pukall R."/>
            <person name="Gehrich-Schroeter G."/>
            <person name="Schneider S."/>
            <person name="Klenk H.-P."/>
            <person name="Eisen J.A."/>
        </authorList>
    </citation>
    <scope>NUCLEOTIDE SEQUENCE [LARGE SCALE GENOMIC DNA]</scope>
    <source>
        <strain evidence="3">ATCC 700253 / DSM 10332 / NAL</strain>
    </source>
</reference>
<feature type="domain" description="SIS" evidence="1">
    <location>
        <begin position="23"/>
        <end position="152"/>
    </location>
</feature>
<proteinExistence type="predicted"/>
<dbReference type="GO" id="GO:0016853">
    <property type="term" value="F:isomerase activity"/>
    <property type="evidence" value="ECO:0007669"/>
    <property type="project" value="UniProtKB-KW"/>
</dbReference>
<feature type="domain" description="SIS" evidence="1">
    <location>
        <begin position="177"/>
        <end position="325"/>
    </location>
</feature>
<dbReference type="SUPFAM" id="SSF53697">
    <property type="entry name" value="SIS domain"/>
    <property type="match status" value="1"/>
</dbReference>
<dbReference type="HOGENOM" id="CLU_012520_2_0_9"/>
<dbReference type="PANTHER" id="PTHR10937:SF4">
    <property type="entry name" value="GLUCOSAMINE-6-PHOSPHATE DEAMINASE"/>
    <property type="match status" value="1"/>
</dbReference>
<dbReference type="STRING" id="679936.Sulac_2214"/>
<dbReference type="AlphaFoldDB" id="G8TTM4"/>
<dbReference type="PANTHER" id="PTHR10937">
    <property type="entry name" value="GLUCOSAMINE--FRUCTOSE-6-PHOSPHATE AMINOTRANSFERASE, ISOMERIZING"/>
    <property type="match status" value="1"/>
</dbReference>
<dbReference type="KEGG" id="sap:Sulac_2214"/>
<accession>G8TTM4</accession>
<dbReference type="GO" id="GO:0097367">
    <property type="term" value="F:carbohydrate derivative binding"/>
    <property type="evidence" value="ECO:0007669"/>
    <property type="project" value="InterPro"/>
</dbReference>
<dbReference type="PROSITE" id="PS51464">
    <property type="entry name" value="SIS"/>
    <property type="match status" value="2"/>
</dbReference>
<dbReference type="EMBL" id="CP003179">
    <property type="protein sequence ID" value="AEW05690.1"/>
    <property type="molecule type" value="Genomic_DNA"/>
</dbReference>
<dbReference type="Gene3D" id="3.40.50.10490">
    <property type="entry name" value="Glucose-6-phosphate isomerase like protein, domain 1"/>
    <property type="match status" value="2"/>
</dbReference>
<dbReference type="Pfam" id="PF01380">
    <property type="entry name" value="SIS"/>
    <property type="match status" value="2"/>
</dbReference>
<dbReference type="Proteomes" id="UP000005439">
    <property type="component" value="Chromosome"/>
</dbReference>
<dbReference type="GO" id="GO:1901135">
    <property type="term" value="P:carbohydrate derivative metabolic process"/>
    <property type="evidence" value="ECO:0007669"/>
    <property type="project" value="InterPro"/>
</dbReference>
<evidence type="ECO:0000313" key="2">
    <source>
        <dbReference type="EMBL" id="AEW05690.1"/>
    </source>
</evidence>
<evidence type="ECO:0000313" key="3">
    <source>
        <dbReference type="Proteomes" id="UP000005439"/>
    </source>
</evidence>
<reference evidence="2 3" key="2">
    <citation type="journal article" date="2012" name="Stand. Genomic Sci.">
        <title>Complete genome sequence of the moderately thermophilic mineral-sulfide-oxidizing firmicute Sulfobacillus acidophilus type strain (NAL(T)).</title>
        <authorList>
            <person name="Anderson I."/>
            <person name="Chertkov O."/>
            <person name="Chen A."/>
            <person name="Saunders E."/>
            <person name="Lapidus A."/>
            <person name="Nolan M."/>
            <person name="Lucas S."/>
            <person name="Hammon N."/>
            <person name="Deshpande S."/>
            <person name="Cheng J.F."/>
            <person name="Han C."/>
            <person name="Tapia R."/>
            <person name="Goodwin L.A."/>
            <person name="Pitluck S."/>
            <person name="Liolios K."/>
            <person name="Pagani I."/>
            <person name="Ivanova N."/>
            <person name="Mikhailova N."/>
            <person name="Pati A."/>
            <person name="Palaniappan K."/>
            <person name="Land M."/>
            <person name="Pan C."/>
            <person name="Rohde M."/>
            <person name="Pukall R."/>
            <person name="Goker M."/>
            <person name="Detter J.C."/>
            <person name="Woyke T."/>
            <person name="Bristow J."/>
            <person name="Eisen J.A."/>
            <person name="Markowitz V."/>
            <person name="Hugenholtz P."/>
            <person name="Kyrpides N.C."/>
            <person name="Klenk H.P."/>
            <person name="Mavromatis K."/>
        </authorList>
    </citation>
    <scope>NUCLEOTIDE SEQUENCE [LARGE SCALE GENOMIC DNA]</scope>
    <source>
        <strain evidence="3">ATCC 700253 / DSM 10332 / NAL</strain>
    </source>
</reference>
<dbReference type="InterPro" id="IPR001347">
    <property type="entry name" value="SIS_dom"/>
</dbReference>
<organism evidence="2 3">
    <name type="scientific">Sulfobacillus acidophilus (strain ATCC 700253 / DSM 10332 / NAL)</name>
    <dbReference type="NCBI Taxonomy" id="679936"/>
    <lineage>
        <taxon>Bacteria</taxon>
        <taxon>Bacillati</taxon>
        <taxon>Bacillota</taxon>
        <taxon>Clostridia</taxon>
        <taxon>Eubacteriales</taxon>
        <taxon>Clostridiales Family XVII. Incertae Sedis</taxon>
        <taxon>Sulfobacillus</taxon>
    </lineage>
</organism>
<dbReference type="CDD" id="cd05009">
    <property type="entry name" value="SIS_GlmS_GlmD_2"/>
    <property type="match status" value="1"/>
</dbReference>
<keyword evidence="2" id="KW-0413">Isomerase</keyword>
<dbReference type="InterPro" id="IPR035490">
    <property type="entry name" value="GlmS/FrlB_SIS"/>
</dbReference>
<dbReference type="InterPro" id="IPR046348">
    <property type="entry name" value="SIS_dom_sf"/>
</dbReference>
<sequence length="337" mass="36584">MPQGAKVLELIGNQPRTWASYEHSEPLLGKAPYLFTGSGSSYYLAQVAAAICQRLGIAAHAVPAGDIMMEPRVVLAGYATVVTISRSGQTTEAVTAARTAKQSGLTVVAATCREDGEVTTFADQILLADHADDQTVVMIRSFTSMLYQLQRALESALGLSPSLTRTVVDHAASVIARSDALKQDYLMSPPRRTYILGSGVRYGIAQEGALKMQEMAGTSALAFHTLEFRHGPWGPLSAQDMVVLLGQESLASYEASLYRDLTRRTDRIAIIASQRWYEEAQVNPTNISVVLPDNRDLWCGPLAIIPLQMAAWAWTISLGLDPDHPQNLNAVVVLDRD</sequence>
<name>G8TTM4_SULAD</name>